<keyword evidence="2" id="KW-0732">Signal</keyword>
<feature type="compositionally biased region" description="Basic and acidic residues" evidence="1">
    <location>
        <begin position="25"/>
        <end position="36"/>
    </location>
</feature>
<feature type="compositionally biased region" description="Polar residues" evidence="1">
    <location>
        <begin position="172"/>
        <end position="183"/>
    </location>
</feature>
<feature type="compositionally biased region" description="Basic and acidic residues" evidence="1">
    <location>
        <begin position="272"/>
        <end position="282"/>
    </location>
</feature>
<evidence type="ECO:0000256" key="2">
    <source>
        <dbReference type="SAM" id="SignalP"/>
    </source>
</evidence>
<feature type="region of interest" description="Disordered" evidence="1">
    <location>
        <begin position="21"/>
        <end position="101"/>
    </location>
</feature>
<reference evidence="4" key="1">
    <citation type="submission" date="2022-11" db="UniProtKB">
        <authorList>
            <consortium name="WormBaseParasite"/>
        </authorList>
    </citation>
    <scope>IDENTIFICATION</scope>
</reference>
<keyword evidence="3" id="KW-1185">Reference proteome</keyword>
<feature type="region of interest" description="Disordered" evidence="1">
    <location>
        <begin position="272"/>
        <end position="368"/>
    </location>
</feature>
<dbReference type="WBParaSite" id="Minc3s01049g20190">
    <property type="protein sequence ID" value="Minc3s01049g20190"/>
    <property type="gene ID" value="Minc3s01049g20190"/>
</dbReference>
<feature type="region of interest" description="Disordered" evidence="1">
    <location>
        <begin position="172"/>
        <end position="210"/>
    </location>
</feature>
<feature type="chain" id="PRO_5037747156" evidence="2">
    <location>
        <begin position="19"/>
        <end position="455"/>
    </location>
</feature>
<protein>
    <submittedName>
        <fullName evidence="4">Uncharacterized protein</fullName>
    </submittedName>
</protein>
<sequence>MRLLIISLLFLFITNIVCPPKKHSRDSPKEDFDPNKRRSVSGSDTGTGTGTSNPDATTSTGVPSSQGEPQTDFSGLEESFGNNPFLNQQQQPPHVVGSSFQTFDYPSDISDYYNQPIFSPPREYWKQADQTGQVDYPTTYQPTFTPLPFSHQSDSFIQLTPLFVADDSLNPFESQQEDQTSKQAGPKSQLDPKGKKDEIPKPKGRIKDRANRRVVALGYTPQEINFEMLRKRGHFMGHCNICKKHGFSSNFFVTVQQGVENCVDKHVNSDKHQDAMKNEANSRKAQNLKLQQTEGKREKEEQYINFGEPNQPSSQETFWPSSERSQHYAQGSHDYAQGSEPFAHGSQHYAQGSHYIDPTGHYVDPRTHVYGSGIQQFGAGTQRGQESQYHGIDYITPEEQHEIDLASQASLNEYLQNRPQTGFQIRDQESAPANEPQQSTQRDSTKGKGKAHRKD</sequence>
<name>A0A914LYK4_MELIC</name>
<feature type="compositionally biased region" description="Basic and acidic residues" evidence="1">
    <location>
        <begin position="190"/>
        <end position="210"/>
    </location>
</feature>
<feature type="compositionally biased region" description="Polar residues" evidence="1">
    <location>
        <begin position="53"/>
        <end position="73"/>
    </location>
</feature>
<organism evidence="3 4">
    <name type="scientific">Meloidogyne incognita</name>
    <name type="common">Southern root-knot nematode worm</name>
    <name type="synonym">Oxyuris incognita</name>
    <dbReference type="NCBI Taxonomy" id="6306"/>
    <lineage>
        <taxon>Eukaryota</taxon>
        <taxon>Metazoa</taxon>
        <taxon>Ecdysozoa</taxon>
        <taxon>Nematoda</taxon>
        <taxon>Chromadorea</taxon>
        <taxon>Rhabditida</taxon>
        <taxon>Tylenchina</taxon>
        <taxon>Tylenchomorpha</taxon>
        <taxon>Tylenchoidea</taxon>
        <taxon>Meloidogynidae</taxon>
        <taxon>Meloidogyninae</taxon>
        <taxon>Meloidogyne</taxon>
        <taxon>Meloidogyne incognita group</taxon>
    </lineage>
</organism>
<dbReference type="Proteomes" id="UP000887563">
    <property type="component" value="Unplaced"/>
</dbReference>
<evidence type="ECO:0000313" key="4">
    <source>
        <dbReference type="WBParaSite" id="Minc3s01049g20190"/>
    </source>
</evidence>
<evidence type="ECO:0000256" key="1">
    <source>
        <dbReference type="SAM" id="MobiDB-lite"/>
    </source>
</evidence>
<feature type="region of interest" description="Disordered" evidence="1">
    <location>
        <begin position="416"/>
        <end position="455"/>
    </location>
</feature>
<proteinExistence type="predicted"/>
<dbReference type="AlphaFoldDB" id="A0A914LYK4"/>
<accession>A0A914LYK4</accession>
<feature type="compositionally biased region" description="Low complexity" evidence="1">
    <location>
        <begin position="40"/>
        <end position="52"/>
    </location>
</feature>
<feature type="compositionally biased region" description="Polar residues" evidence="1">
    <location>
        <begin position="308"/>
        <end position="329"/>
    </location>
</feature>
<feature type="compositionally biased region" description="Low complexity" evidence="1">
    <location>
        <begin position="82"/>
        <end position="93"/>
    </location>
</feature>
<feature type="compositionally biased region" description="Polar residues" evidence="1">
    <location>
        <begin position="283"/>
        <end position="293"/>
    </location>
</feature>
<evidence type="ECO:0000313" key="3">
    <source>
        <dbReference type="Proteomes" id="UP000887563"/>
    </source>
</evidence>
<feature type="signal peptide" evidence="2">
    <location>
        <begin position="1"/>
        <end position="18"/>
    </location>
</feature>